<dbReference type="PANTHER" id="PTHR23426">
    <property type="entry name" value="FERREDOXIN/ADRENODOXIN"/>
    <property type="match status" value="1"/>
</dbReference>
<organism evidence="5 6">
    <name type="scientific">Chrysophaeum taylorii</name>
    <dbReference type="NCBI Taxonomy" id="2483200"/>
    <lineage>
        <taxon>Eukaryota</taxon>
        <taxon>Sar</taxon>
        <taxon>Stramenopiles</taxon>
        <taxon>Ochrophyta</taxon>
        <taxon>Pelagophyceae</taxon>
        <taxon>Pelagomonadales</taxon>
        <taxon>Pelagomonadaceae</taxon>
        <taxon>Chrysophaeum</taxon>
    </lineage>
</organism>
<reference evidence="5" key="1">
    <citation type="submission" date="2023-01" db="EMBL/GenBank/DDBJ databases">
        <title>Metagenome sequencing of chrysophaentin producing Chrysophaeum taylorii.</title>
        <authorList>
            <person name="Davison J."/>
            <person name="Bewley C."/>
        </authorList>
    </citation>
    <scope>NUCLEOTIDE SEQUENCE</scope>
    <source>
        <strain evidence="5">NIES-1699</strain>
    </source>
</reference>
<dbReference type="GO" id="GO:0009055">
    <property type="term" value="F:electron transfer activity"/>
    <property type="evidence" value="ECO:0007669"/>
    <property type="project" value="TreeGrafter"/>
</dbReference>
<dbReference type="PANTHER" id="PTHR23426:SF67">
    <property type="entry name" value="2FE-2S FERREDOXIN-TYPE DOMAIN-CONTAINING PROTEIN"/>
    <property type="match status" value="1"/>
</dbReference>
<accession>A0AAD7U6M2</accession>
<gene>
    <name evidence="5" type="ORF">CTAYLR_006212</name>
</gene>
<dbReference type="SUPFAM" id="SSF54292">
    <property type="entry name" value="2Fe-2S ferredoxin-like"/>
    <property type="match status" value="1"/>
</dbReference>
<dbReference type="AlphaFoldDB" id="A0AAD7U6M2"/>
<evidence type="ECO:0000256" key="4">
    <source>
        <dbReference type="ARBA" id="ARBA00023014"/>
    </source>
</evidence>
<dbReference type="InterPro" id="IPR012675">
    <property type="entry name" value="Beta-grasp_dom_sf"/>
</dbReference>
<dbReference type="GO" id="GO:0046872">
    <property type="term" value="F:metal ion binding"/>
    <property type="evidence" value="ECO:0007669"/>
    <property type="project" value="UniProtKB-KW"/>
</dbReference>
<dbReference type="InterPro" id="IPR001055">
    <property type="entry name" value="Adrenodoxin-like"/>
</dbReference>
<keyword evidence="6" id="KW-1185">Reference proteome</keyword>
<keyword evidence="4" id="KW-0411">Iron-sulfur</keyword>
<evidence type="ECO:0000313" key="6">
    <source>
        <dbReference type="Proteomes" id="UP001230188"/>
    </source>
</evidence>
<evidence type="ECO:0000256" key="2">
    <source>
        <dbReference type="ARBA" id="ARBA00022723"/>
    </source>
</evidence>
<comment type="caution">
    <text evidence="5">The sequence shown here is derived from an EMBL/GenBank/DDBJ whole genome shotgun (WGS) entry which is preliminary data.</text>
</comment>
<evidence type="ECO:0000256" key="1">
    <source>
        <dbReference type="ARBA" id="ARBA00022714"/>
    </source>
</evidence>
<dbReference type="EMBL" id="JAQMWT010000575">
    <property type="protein sequence ID" value="KAJ8599240.1"/>
    <property type="molecule type" value="Genomic_DNA"/>
</dbReference>
<keyword evidence="3" id="KW-0408">Iron</keyword>
<evidence type="ECO:0000256" key="3">
    <source>
        <dbReference type="ARBA" id="ARBA00023004"/>
    </source>
</evidence>
<dbReference type="Gene3D" id="3.10.20.30">
    <property type="match status" value="1"/>
</dbReference>
<sequence length="144" mass="15986">MLRRVRNLSTVAEVTVRVTFIDHEGSRAVVPGRVGMTVAAVAEMHEIDIGPVAVGMPKFIQRTPTWAEEVFGEGINLGYDHVQIPPAWLHKLPPPSKQEIDMLKHYWDDEVTDSSRLASQITLNKDLDGIQVYIPDGIPTDGAF</sequence>
<protein>
    <submittedName>
        <fullName evidence="5">Uncharacterized protein</fullName>
    </submittedName>
</protein>
<dbReference type="GO" id="GO:0140647">
    <property type="term" value="P:P450-containing electron transport chain"/>
    <property type="evidence" value="ECO:0007669"/>
    <property type="project" value="InterPro"/>
</dbReference>
<dbReference type="GO" id="GO:0051537">
    <property type="term" value="F:2 iron, 2 sulfur cluster binding"/>
    <property type="evidence" value="ECO:0007669"/>
    <property type="project" value="UniProtKB-KW"/>
</dbReference>
<dbReference type="InterPro" id="IPR036010">
    <property type="entry name" value="2Fe-2S_ferredoxin-like_sf"/>
</dbReference>
<evidence type="ECO:0000313" key="5">
    <source>
        <dbReference type="EMBL" id="KAJ8599240.1"/>
    </source>
</evidence>
<keyword evidence="1" id="KW-0001">2Fe-2S</keyword>
<proteinExistence type="predicted"/>
<keyword evidence="2" id="KW-0479">Metal-binding</keyword>
<dbReference type="GO" id="GO:0005739">
    <property type="term" value="C:mitochondrion"/>
    <property type="evidence" value="ECO:0007669"/>
    <property type="project" value="TreeGrafter"/>
</dbReference>
<name>A0AAD7U6M2_9STRA</name>
<dbReference type="Proteomes" id="UP001230188">
    <property type="component" value="Unassembled WGS sequence"/>
</dbReference>